<dbReference type="Proteomes" id="UP000028924">
    <property type="component" value="Unassembled WGS sequence"/>
</dbReference>
<feature type="region of interest" description="Disordered" evidence="3">
    <location>
        <begin position="265"/>
        <end position="287"/>
    </location>
</feature>
<evidence type="ECO:0000313" key="4">
    <source>
        <dbReference type="EMBL" id="KFM25046.1"/>
    </source>
</evidence>
<keyword evidence="1" id="KW-0479">Metal-binding</keyword>
<feature type="region of interest" description="Disordered" evidence="3">
    <location>
        <begin position="1"/>
        <end position="25"/>
    </location>
</feature>
<protein>
    <recommendedName>
        <fullName evidence="6">N-acetyltransferase domain-containing protein</fullName>
    </recommendedName>
</protein>
<dbReference type="GO" id="GO:0008270">
    <property type="term" value="F:zinc ion binding"/>
    <property type="evidence" value="ECO:0007669"/>
    <property type="project" value="UniProtKB-KW"/>
</dbReference>
<sequence length="527" mass="53223">MLQAGRLSGAQAPEQETEGPHDRTCLFSGRQDPDLRCSACPAACCSECLDLPPAAPGDLWLCPLCVRLQGEHASGRGAKVHLLPLASASSLIPAGYLGAKPLAITDAVHGEEDLRGSYATAIPQPDACQDEGDADRVVKEADTRPGTCCFDALRAAAGTPAPRLDAAAAEGEGAPQRAPKRARRPGRVKGDAGAPTPRGGAASASDLRRTAAAPVPEEGAPDPSTALRRLCLAGAVPVGVLADGRPLTLTLLSCAAVAAVGTGRADAGAADGDAGRRPPSAPATVPRHDAEASRALLSAARLVLRGAAGPLLDSRSGCDLLDALLAGEAVPGARPGHAGDLSAYHVAALRAGTTVVAAAALRALGPLALEVPLLAVRRELRRQGLAALMIAALRVAAGSAGARRVVVPALGPAGDVLVAGATEGGVKVESAAGGADAQDPRLHPALAARGFDFAEAPLLAALGAHNMLRVPGLRWACCAVPGPPVPGRVEEGPRDQAHAVARLAWRVEVDPATTYFHERGEAGVVQE</sequence>
<keyword evidence="5" id="KW-1185">Reference proteome</keyword>
<evidence type="ECO:0008006" key="6">
    <source>
        <dbReference type="Google" id="ProtNLM"/>
    </source>
</evidence>
<dbReference type="Gene3D" id="3.30.40.10">
    <property type="entry name" value="Zinc/RING finger domain, C3HC4 (zinc finger)"/>
    <property type="match status" value="1"/>
</dbReference>
<dbReference type="InterPro" id="IPR016181">
    <property type="entry name" value="Acyl_CoA_acyltransferase"/>
</dbReference>
<dbReference type="GeneID" id="23613316"/>
<evidence type="ECO:0000313" key="5">
    <source>
        <dbReference type="Proteomes" id="UP000028924"/>
    </source>
</evidence>
<keyword evidence="1" id="KW-0863">Zinc-finger</keyword>
<keyword evidence="2" id="KW-0862">Zinc</keyword>
<evidence type="ECO:0000256" key="2">
    <source>
        <dbReference type="ARBA" id="ARBA00022833"/>
    </source>
</evidence>
<dbReference type="PANTHER" id="PTHR47025">
    <property type="entry name" value="AUTOIMMUNE REGULATOR"/>
    <property type="match status" value="1"/>
</dbReference>
<dbReference type="EMBL" id="KL662111">
    <property type="protein sequence ID" value="KFM25046.1"/>
    <property type="molecule type" value="Genomic_DNA"/>
</dbReference>
<dbReference type="AlphaFoldDB" id="A0A087SH42"/>
<dbReference type="STRING" id="3075.A0A087SH42"/>
<gene>
    <name evidence="4" type="ORF">F751_1925</name>
</gene>
<organism evidence="4 5">
    <name type="scientific">Auxenochlorella protothecoides</name>
    <name type="common">Green microalga</name>
    <name type="synonym">Chlorella protothecoides</name>
    <dbReference type="NCBI Taxonomy" id="3075"/>
    <lineage>
        <taxon>Eukaryota</taxon>
        <taxon>Viridiplantae</taxon>
        <taxon>Chlorophyta</taxon>
        <taxon>core chlorophytes</taxon>
        <taxon>Trebouxiophyceae</taxon>
        <taxon>Chlorellales</taxon>
        <taxon>Chlorellaceae</taxon>
        <taxon>Auxenochlorella</taxon>
    </lineage>
</organism>
<dbReference type="RefSeq" id="XP_011397934.1">
    <property type="nucleotide sequence ID" value="XM_011399632.1"/>
</dbReference>
<reference evidence="4 5" key="1">
    <citation type="journal article" date="2014" name="BMC Genomics">
        <title>Oil accumulation mechanisms of the oleaginous microalga Chlorella protothecoides revealed through its genome, transcriptomes, and proteomes.</title>
        <authorList>
            <person name="Gao C."/>
            <person name="Wang Y."/>
            <person name="Shen Y."/>
            <person name="Yan D."/>
            <person name="He X."/>
            <person name="Dai J."/>
            <person name="Wu Q."/>
        </authorList>
    </citation>
    <scope>NUCLEOTIDE SEQUENCE [LARGE SCALE GENOMIC DNA]</scope>
    <source>
        <strain evidence="4 5">0710</strain>
    </source>
</reference>
<feature type="compositionally biased region" description="Basic residues" evidence="3">
    <location>
        <begin position="178"/>
        <end position="187"/>
    </location>
</feature>
<name>A0A087SH42_AUXPR</name>
<proteinExistence type="predicted"/>
<evidence type="ECO:0000256" key="3">
    <source>
        <dbReference type="SAM" id="MobiDB-lite"/>
    </source>
</evidence>
<evidence type="ECO:0000256" key="1">
    <source>
        <dbReference type="ARBA" id="ARBA00022771"/>
    </source>
</evidence>
<dbReference type="eggNOG" id="ENOG502RRFW">
    <property type="taxonomic scope" value="Eukaryota"/>
</dbReference>
<feature type="region of interest" description="Disordered" evidence="3">
    <location>
        <begin position="161"/>
        <end position="222"/>
    </location>
</feature>
<dbReference type="InterPro" id="IPR013083">
    <property type="entry name" value="Znf_RING/FYVE/PHD"/>
</dbReference>
<dbReference type="KEGG" id="apro:F751_1925"/>
<dbReference type="PANTHER" id="PTHR47025:SF2">
    <property type="entry name" value="AUTOIMMUNE REGULATOR"/>
    <property type="match status" value="1"/>
</dbReference>
<dbReference type="InterPro" id="IPR011011">
    <property type="entry name" value="Znf_FYVE_PHD"/>
</dbReference>
<dbReference type="SUPFAM" id="SSF57903">
    <property type="entry name" value="FYVE/PHD zinc finger"/>
    <property type="match status" value="1"/>
</dbReference>
<accession>A0A087SH42</accession>
<dbReference type="SUPFAM" id="SSF55729">
    <property type="entry name" value="Acyl-CoA N-acyltransferases (Nat)"/>
    <property type="match status" value="1"/>
</dbReference>
<dbReference type="Gene3D" id="3.40.630.30">
    <property type="match status" value="1"/>
</dbReference>